<dbReference type="InterPro" id="IPR027417">
    <property type="entry name" value="P-loop_NTPase"/>
</dbReference>
<dbReference type="Proteomes" id="UP000256980">
    <property type="component" value="Unassembled WGS sequence"/>
</dbReference>
<gene>
    <name evidence="1" type="ORF">DFQ10_101846</name>
</gene>
<dbReference type="GO" id="GO:0016740">
    <property type="term" value="F:transferase activity"/>
    <property type="evidence" value="ECO:0007669"/>
    <property type="project" value="UniProtKB-KW"/>
</dbReference>
<evidence type="ECO:0000313" key="2">
    <source>
        <dbReference type="Proteomes" id="UP000256980"/>
    </source>
</evidence>
<evidence type="ECO:0000313" key="1">
    <source>
        <dbReference type="EMBL" id="RED47065.1"/>
    </source>
</evidence>
<organism evidence="1 2">
    <name type="scientific">Winogradskyella eximia</name>
    <dbReference type="NCBI Taxonomy" id="262006"/>
    <lineage>
        <taxon>Bacteria</taxon>
        <taxon>Pseudomonadati</taxon>
        <taxon>Bacteroidota</taxon>
        <taxon>Flavobacteriia</taxon>
        <taxon>Flavobacteriales</taxon>
        <taxon>Flavobacteriaceae</taxon>
        <taxon>Winogradskyella</taxon>
    </lineage>
</organism>
<dbReference type="OrthoDB" id="5432096at2"/>
<dbReference type="Gene3D" id="3.40.50.300">
    <property type="entry name" value="P-loop containing nucleotide triphosphate hydrolases"/>
    <property type="match status" value="1"/>
</dbReference>
<comment type="caution">
    <text evidence="1">The sequence shown here is derived from an EMBL/GenBank/DDBJ whole genome shotgun (WGS) entry which is preliminary data.</text>
</comment>
<accession>A0A3D9HC75</accession>
<dbReference type="Pfam" id="PF13469">
    <property type="entry name" value="Sulfotransfer_3"/>
    <property type="match status" value="1"/>
</dbReference>
<reference evidence="1 2" key="1">
    <citation type="submission" date="2018-07" db="EMBL/GenBank/DDBJ databases">
        <title>Genomic Encyclopedia of Type Strains, Phase III (KMG-III): the genomes of soil and plant-associated and newly described type strains.</title>
        <authorList>
            <person name="Whitman W."/>
        </authorList>
    </citation>
    <scope>NUCLEOTIDE SEQUENCE [LARGE SCALE GENOMIC DNA]</scope>
    <source>
        <strain evidence="1 2">CECT 7946</strain>
    </source>
</reference>
<proteinExistence type="predicted"/>
<sequence length="359" mass="41904">MSINTSHIVFIISNARSGSTMLRQLLNTNPSIGIPEREYGSLLSILKKIEVYGDLSIKENFEKFYLDNENIAELDLKKGGFENANTFKLEESLWFNSLSEFSFQSVYAKLLYHHSEIFGKSQENLKWLGDKSPQHIKNINLLIKHFPNAKYILLTRNPIDIALSQDKFSFRHYKFINKESLNKAWKKLNKKDNTVLLKRIGACIKNITKARQIFQDKNIDYIEVNYEELLGDSNTFFDTVSEFLKIDNEFDLKKLRIKESQSGTKKGTNELLVNNIDKYKLQLSPSFIKKIELVFGKELYKATDKKATYIDLKSLNLNYNYWDTLNYIKNIFMSFVPVVGVFKTVKLVFKKYVSKKRNL</sequence>
<dbReference type="RefSeq" id="WP_115816103.1">
    <property type="nucleotide sequence ID" value="NZ_QRDV01000001.1"/>
</dbReference>
<keyword evidence="2" id="KW-1185">Reference proteome</keyword>
<dbReference type="SUPFAM" id="SSF52540">
    <property type="entry name" value="P-loop containing nucleoside triphosphate hydrolases"/>
    <property type="match status" value="1"/>
</dbReference>
<protein>
    <submittedName>
        <fullName evidence="1">Sulfotransferase family protein</fullName>
    </submittedName>
</protein>
<dbReference type="EMBL" id="QRDV01000001">
    <property type="protein sequence ID" value="RED47065.1"/>
    <property type="molecule type" value="Genomic_DNA"/>
</dbReference>
<keyword evidence="1" id="KW-0808">Transferase</keyword>
<dbReference type="AlphaFoldDB" id="A0A3D9HC75"/>
<name>A0A3D9HC75_9FLAO</name>